<dbReference type="SUPFAM" id="SSF53850">
    <property type="entry name" value="Periplasmic binding protein-like II"/>
    <property type="match status" value="1"/>
</dbReference>
<keyword evidence="7" id="KW-1185">Reference proteome</keyword>
<evidence type="ECO:0000313" key="6">
    <source>
        <dbReference type="EMBL" id="MUN53908.1"/>
    </source>
</evidence>
<comment type="caution">
    <text evidence="6">The sequence shown here is derived from an EMBL/GenBank/DDBJ whole genome shotgun (WGS) entry which is preliminary data.</text>
</comment>
<dbReference type="InterPro" id="IPR005119">
    <property type="entry name" value="LysR_subst-bd"/>
</dbReference>
<dbReference type="EMBL" id="WOGT01000001">
    <property type="protein sequence ID" value="MUN53908.1"/>
    <property type="molecule type" value="Genomic_DNA"/>
</dbReference>
<dbReference type="RefSeq" id="WP_129314014.1">
    <property type="nucleotide sequence ID" value="NZ_NOIQ01000001.1"/>
</dbReference>
<dbReference type="GO" id="GO:0003700">
    <property type="term" value="F:DNA-binding transcription factor activity"/>
    <property type="evidence" value="ECO:0007669"/>
    <property type="project" value="InterPro"/>
</dbReference>
<evidence type="ECO:0000256" key="1">
    <source>
        <dbReference type="ARBA" id="ARBA00009437"/>
    </source>
</evidence>
<dbReference type="SUPFAM" id="SSF46785">
    <property type="entry name" value="Winged helix' DNA-binding domain"/>
    <property type="match status" value="1"/>
</dbReference>
<evidence type="ECO:0000259" key="5">
    <source>
        <dbReference type="PROSITE" id="PS50931"/>
    </source>
</evidence>
<evidence type="ECO:0000313" key="7">
    <source>
        <dbReference type="Proteomes" id="UP000462152"/>
    </source>
</evidence>
<dbReference type="InterPro" id="IPR036390">
    <property type="entry name" value="WH_DNA-bd_sf"/>
</dbReference>
<dbReference type="Pfam" id="PF00126">
    <property type="entry name" value="HTH_1"/>
    <property type="match status" value="1"/>
</dbReference>
<dbReference type="PROSITE" id="PS50931">
    <property type="entry name" value="HTH_LYSR"/>
    <property type="match status" value="1"/>
</dbReference>
<evidence type="ECO:0000256" key="3">
    <source>
        <dbReference type="ARBA" id="ARBA00023125"/>
    </source>
</evidence>
<dbReference type="Proteomes" id="UP000462152">
    <property type="component" value="Unassembled WGS sequence"/>
</dbReference>
<dbReference type="OrthoDB" id="3636008at2"/>
<dbReference type="InterPro" id="IPR000847">
    <property type="entry name" value="LysR_HTH_N"/>
</dbReference>
<keyword evidence="4" id="KW-0804">Transcription</keyword>
<proteinExistence type="inferred from homology"/>
<comment type="similarity">
    <text evidence="1">Belongs to the LysR transcriptional regulatory family.</text>
</comment>
<evidence type="ECO:0000256" key="4">
    <source>
        <dbReference type="ARBA" id="ARBA00023163"/>
    </source>
</evidence>
<sequence length="283" mass="31235">MDVELRHLRAFVAVAENLSFTAASRLLMVTQPALTRTIQQLEQGLEVRLLERTSRSVRLTDAGREFLRRSQVLLRDLDLAVAEARNERSLKIGFSWVPPTPWVTEVVETFEETTGASARLMRRDDLASALERGEVDVALVRHELTVPGATSLVLFNEPRVAAVSSRSALAKNERYTWNELARHPLVINTASGSTRVDLWDPAHRPEKVVECDNYDEWIALIAADRGVGATALSAASANTPAGVTFIALDEAPPASLRLAWLPSRTAALTRRFIEAAAAHSRPR</sequence>
<reference evidence="6 7" key="1">
    <citation type="submission" date="2019-12" db="EMBL/GenBank/DDBJ databases">
        <authorList>
            <person name="Li J."/>
            <person name="Shi Y."/>
            <person name="Xu G."/>
            <person name="Xiao D."/>
            <person name="Ran X."/>
        </authorList>
    </citation>
    <scope>NUCLEOTIDE SEQUENCE [LARGE SCALE GENOMIC DNA]</scope>
    <source>
        <strain evidence="6 7">JCM 15915</strain>
    </source>
</reference>
<accession>A0A7K1LFL0</accession>
<dbReference type="AlphaFoldDB" id="A0A7K1LFL0"/>
<dbReference type="PANTHER" id="PTHR30346">
    <property type="entry name" value="TRANSCRIPTIONAL DUAL REGULATOR HCAR-RELATED"/>
    <property type="match status" value="1"/>
</dbReference>
<dbReference type="PANTHER" id="PTHR30346:SF17">
    <property type="entry name" value="LYSR FAMILY TRANSCRIPTIONAL REGULATOR"/>
    <property type="match status" value="1"/>
</dbReference>
<dbReference type="GO" id="GO:0032993">
    <property type="term" value="C:protein-DNA complex"/>
    <property type="evidence" value="ECO:0007669"/>
    <property type="project" value="TreeGrafter"/>
</dbReference>
<gene>
    <name evidence="6" type="ORF">GMA10_01470</name>
</gene>
<dbReference type="GO" id="GO:0003677">
    <property type="term" value="F:DNA binding"/>
    <property type="evidence" value="ECO:0007669"/>
    <property type="project" value="UniProtKB-KW"/>
</dbReference>
<keyword evidence="3" id="KW-0238">DNA-binding</keyword>
<name>A0A7K1LFL0_9MICC</name>
<evidence type="ECO:0000256" key="2">
    <source>
        <dbReference type="ARBA" id="ARBA00023015"/>
    </source>
</evidence>
<dbReference type="Gene3D" id="3.40.190.10">
    <property type="entry name" value="Periplasmic binding protein-like II"/>
    <property type="match status" value="2"/>
</dbReference>
<dbReference type="FunFam" id="1.10.10.10:FF:000001">
    <property type="entry name" value="LysR family transcriptional regulator"/>
    <property type="match status" value="1"/>
</dbReference>
<dbReference type="PRINTS" id="PR00039">
    <property type="entry name" value="HTHLYSR"/>
</dbReference>
<dbReference type="Gene3D" id="1.10.10.10">
    <property type="entry name" value="Winged helix-like DNA-binding domain superfamily/Winged helix DNA-binding domain"/>
    <property type="match status" value="1"/>
</dbReference>
<keyword evidence="2" id="KW-0805">Transcription regulation</keyword>
<protein>
    <submittedName>
        <fullName evidence="6">LysR family transcriptional regulator</fullName>
    </submittedName>
</protein>
<feature type="domain" description="HTH lysR-type" evidence="5">
    <location>
        <begin position="3"/>
        <end position="60"/>
    </location>
</feature>
<organism evidence="6 7">
    <name type="scientific">Rothia koreensis</name>
    <dbReference type="NCBI Taxonomy" id="592378"/>
    <lineage>
        <taxon>Bacteria</taxon>
        <taxon>Bacillati</taxon>
        <taxon>Actinomycetota</taxon>
        <taxon>Actinomycetes</taxon>
        <taxon>Micrococcales</taxon>
        <taxon>Micrococcaceae</taxon>
        <taxon>Rothia</taxon>
    </lineage>
</organism>
<dbReference type="Pfam" id="PF03466">
    <property type="entry name" value="LysR_substrate"/>
    <property type="match status" value="1"/>
</dbReference>
<dbReference type="InterPro" id="IPR036388">
    <property type="entry name" value="WH-like_DNA-bd_sf"/>
</dbReference>